<feature type="region of interest" description="Disordered" evidence="1">
    <location>
        <begin position="1"/>
        <end position="22"/>
    </location>
</feature>
<evidence type="ECO:0000313" key="2">
    <source>
        <dbReference type="EMBL" id="CAG8754154.1"/>
    </source>
</evidence>
<reference evidence="2" key="1">
    <citation type="submission" date="2021-06" db="EMBL/GenBank/DDBJ databases">
        <authorList>
            <person name="Kallberg Y."/>
            <person name="Tangrot J."/>
            <person name="Rosling A."/>
        </authorList>
    </citation>
    <scope>NUCLEOTIDE SEQUENCE</scope>
    <source>
        <strain evidence="2">IN212</strain>
    </source>
</reference>
<dbReference type="AlphaFoldDB" id="A0A9N9NRC8"/>
<name>A0A9N9NRC8_9GLOM</name>
<organism evidence="2 3">
    <name type="scientific">Racocetra fulgida</name>
    <dbReference type="NCBI Taxonomy" id="60492"/>
    <lineage>
        <taxon>Eukaryota</taxon>
        <taxon>Fungi</taxon>
        <taxon>Fungi incertae sedis</taxon>
        <taxon>Mucoromycota</taxon>
        <taxon>Glomeromycotina</taxon>
        <taxon>Glomeromycetes</taxon>
        <taxon>Diversisporales</taxon>
        <taxon>Gigasporaceae</taxon>
        <taxon>Racocetra</taxon>
    </lineage>
</organism>
<evidence type="ECO:0000313" key="3">
    <source>
        <dbReference type="Proteomes" id="UP000789396"/>
    </source>
</evidence>
<dbReference type="Proteomes" id="UP000789396">
    <property type="component" value="Unassembled WGS sequence"/>
</dbReference>
<comment type="caution">
    <text evidence="2">The sequence shown here is derived from an EMBL/GenBank/DDBJ whole genome shotgun (WGS) entry which is preliminary data.</text>
</comment>
<feature type="compositionally biased region" description="Polar residues" evidence="1">
    <location>
        <begin position="1"/>
        <end position="13"/>
    </location>
</feature>
<keyword evidence="3" id="KW-1185">Reference proteome</keyword>
<accession>A0A9N9NRC8</accession>
<dbReference type="EMBL" id="CAJVPZ010037702">
    <property type="protein sequence ID" value="CAG8754154.1"/>
    <property type="molecule type" value="Genomic_DNA"/>
</dbReference>
<feature type="non-terminal residue" evidence="2">
    <location>
        <position position="1"/>
    </location>
</feature>
<evidence type="ECO:0000256" key="1">
    <source>
        <dbReference type="SAM" id="MobiDB-lite"/>
    </source>
</evidence>
<protein>
    <submittedName>
        <fullName evidence="2">8385_t:CDS:1</fullName>
    </submittedName>
</protein>
<gene>
    <name evidence="2" type="ORF">RFULGI_LOCUS13824</name>
</gene>
<proteinExistence type="predicted"/>
<sequence>EEIITSTPQITPHSSKDVGHPALNDILPELERLSKEALS</sequence>